<dbReference type="GO" id="GO:0016020">
    <property type="term" value="C:membrane"/>
    <property type="evidence" value="ECO:0007669"/>
    <property type="project" value="InterPro"/>
</dbReference>
<evidence type="ECO:0000256" key="13">
    <source>
        <dbReference type="ARBA" id="ARBA00049221"/>
    </source>
</evidence>
<dbReference type="EMBL" id="CH481511">
    <property type="protein sequence ID" value="EDW55887.1"/>
    <property type="molecule type" value="Genomic_DNA"/>
</dbReference>
<dbReference type="HOGENOM" id="CLU_178010_0_0_1"/>
<evidence type="ECO:0000256" key="8">
    <source>
        <dbReference type="ARBA" id="ARBA00047427"/>
    </source>
</evidence>
<comment type="catalytic activity">
    <reaction evidence="15">
        <text>13-(9Z-hexadecenoyloxy)-octadecanoate + H2O = 13-hydroxy-octadecanoate + (9Z)-hexadecenoate + H(+)</text>
        <dbReference type="Rhea" id="RHEA:52076"/>
        <dbReference type="ChEBI" id="CHEBI:15377"/>
        <dbReference type="ChEBI" id="CHEBI:15378"/>
        <dbReference type="ChEBI" id="CHEBI:32372"/>
        <dbReference type="ChEBI" id="CHEBI:136304"/>
        <dbReference type="ChEBI" id="CHEBI:136315"/>
    </reaction>
    <physiologicalReaction direction="left-to-right" evidence="15">
        <dbReference type="Rhea" id="RHEA:52077"/>
    </physiologicalReaction>
</comment>
<evidence type="ECO:0000256" key="4">
    <source>
        <dbReference type="ARBA" id="ARBA00022692"/>
    </source>
</evidence>
<comment type="subcellular location">
    <subcellularLocation>
        <location evidence="2">Endomembrane system</location>
        <topology evidence="2">Multi-pass membrane protein</topology>
    </subcellularLocation>
</comment>
<comment type="catalytic activity">
    <reaction evidence="12">
        <text>9-(9Z-octadecenoyloxy)-octadecanoate + H2O = 9-hydroxy-octadecanoate + (9Z)-octadecenoate + H(+)</text>
        <dbReference type="Rhea" id="RHEA:52048"/>
        <dbReference type="ChEBI" id="CHEBI:15377"/>
        <dbReference type="ChEBI" id="CHEBI:15378"/>
        <dbReference type="ChEBI" id="CHEBI:30823"/>
        <dbReference type="ChEBI" id="CHEBI:136282"/>
        <dbReference type="ChEBI" id="CHEBI:136286"/>
    </reaction>
    <physiologicalReaction direction="left-to-right" evidence="12">
        <dbReference type="Rhea" id="RHEA:52049"/>
    </physiologicalReaction>
</comment>
<evidence type="ECO:0000256" key="10">
    <source>
        <dbReference type="ARBA" id="ARBA00048680"/>
    </source>
</evidence>
<accession>B4IN42</accession>
<dbReference type="InterPro" id="IPR006838">
    <property type="entry name" value="ADTRP_AIG1"/>
</dbReference>
<gene>
    <name evidence="18" type="primary">Dsec\GM13271</name>
    <name evidence="18" type="ORF">Dsec_GM13271</name>
</gene>
<comment type="catalytic activity">
    <reaction evidence="1">
        <text>9-(9Z-hexadecenoyloxy)-octadecanoate + H2O = (9Z)-hexadecenoate + 9-hydroxy-octadecanoate + H(+)</text>
        <dbReference type="Rhea" id="RHEA:52068"/>
        <dbReference type="ChEBI" id="CHEBI:15377"/>
        <dbReference type="ChEBI" id="CHEBI:15378"/>
        <dbReference type="ChEBI" id="CHEBI:32372"/>
        <dbReference type="ChEBI" id="CHEBI:136286"/>
        <dbReference type="ChEBI" id="CHEBI:136309"/>
    </reaction>
    <physiologicalReaction direction="left-to-right" evidence="1">
        <dbReference type="Rhea" id="RHEA:52069"/>
    </physiologicalReaction>
</comment>
<dbReference type="Proteomes" id="UP000001292">
    <property type="component" value="Unassembled WGS sequence"/>
</dbReference>
<keyword evidence="6 17" id="KW-0472">Membrane</keyword>
<evidence type="ECO:0000256" key="11">
    <source>
        <dbReference type="ARBA" id="ARBA00048701"/>
    </source>
</evidence>
<evidence type="ECO:0000256" key="1">
    <source>
        <dbReference type="ARBA" id="ARBA00000923"/>
    </source>
</evidence>
<reference evidence="18 19" key="1">
    <citation type="journal article" date="2007" name="Nature">
        <title>Evolution of genes and genomes on the Drosophila phylogeny.</title>
        <authorList>
            <consortium name="Drosophila 12 Genomes Consortium"/>
            <person name="Clark A.G."/>
            <person name="Eisen M.B."/>
            <person name="Smith D.R."/>
            <person name="Bergman C.M."/>
            <person name="Oliver B."/>
            <person name="Markow T.A."/>
            <person name="Kaufman T.C."/>
            <person name="Kellis M."/>
            <person name="Gelbart W."/>
            <person name="Iyer V.N."/>
            <person name="Pollard D.A."/>
            <person name="Sackton T.B."/>
            <person name="Larracuente A.M."/>
            <person name="Singh N.D."/>
            <person name="Abad J.P."/>
            <person name="Abt D.N."/>
            <person name="Adryan B."/>
            <person name="Aguade M."/>
            <person name="Akashi H."/>
            <person name="Anderson W.W."/>
            <person name="Aquadro C.F."/>
            <person name="Ardell D.H."/>
            <person name="Arguello R."/>
            <person name="Artieri C.G."/>
            <person name="Barbash D.A."/>
            <person name="Barker D."/>
            <person name="Barsanti P."/>
            <person name="Batterham P."/>
            <person name="Batzoglou S."/>
            <person name="Begun D."/>
            <person name="Bhutkar A."/>
            <person name="Blanco E."/>
            <person name="Bosak S.A."/>
            <person name="Bradley R.K."/>
            <person name="Brand A.D."/>
            <person name="Brent M.R."/>
            <person name="Brooks A.N."/>
            <person name="Brown R.H."/>
            <person name="Butlin R.K."/>
            <person name="Caggese C."/>
            <person name="Calvi B.R."/>
            <person name="Bernardo de Carvalho A."/>
            <person name="Caspi A."/>
            <person name="Castrezana S."/>
            <person name="Celniker S.E."/>
            <person name="Chang J.L."/>
            <person name="Chapple C."/>
            <person name="Chatterji S."/>
            <person name="Chinwalla A."/>
            <person name="Civetta A."/>
            <person name="Clifton S.W."/>
            <person name="Comeron J.M."/>
            <person name="Costello J.C."/>
            <person name="Coyne J.A."/>
            <person name="Daub J."/>
            <person name="David R.G."/>
            <person name="Delcher A.L."/>
            <person name="Delehaunty K."/>
            <person name="Do C.B."/>
            <person name="Ebling H."/>
            <person name="Edwards K."/>
            <person name="Eickbush T."/>
            <person name="Evans J.D."/>
            <person name="Filipski A."/>
            <person name="Findeiss S."/>
            <person name="Freyhult E."/>
            <person name="Fulton L."/>
            <person name="Fulton R."/>
            <person name="Garcia A.C."/>
            <person name="Gardiner A."/>
            <person name="Garfield D.A."/>
            <person name="Garvin B.E."/>
            <person name="Gibson G."/>
            <person name="Gilbert D."/>
            <person name="Gnerre S."/>
            <person name="Godfrey J."/>
            <person name="Good R."/>
            <person name="Gotea V."/>
            <person name="Gravely B."/>
            <person name="Greenberg A.J."/>
            <person name="Griffiths-Jones S."/>
            <person name="Gross S."/>
            <person name="Guigo R."/>
            <person name="Gustafson E.A."/>
            <person name="Haerty W."/>
            <person name="Hahn M.W."/>
            <person name="Halligan D.L."/>
            <person name="Halpern A.L."/>
            <person name="Halter G.M."/>
            <person name="Han M.V."/>
            <person name="Heger A."/>
            <person name="Hillier L."/>
            <person name="Hinrichs A.S."/>
            <person name="Holmes I."/>
            <person name="Hoskins R.A."/>
            <person name="Hubisz M.J."/>
            <person name="Hultmark D."/>
            <person name="Huntley M.A."/>
            <person name="Jaffe D.B."/>
            <person name="Jagadeeshan S."/>
            <person name="Jeck W.R."/>
            <person name="Johnson J."/>
            <person name="Jones C.D."/>
            <person name="Jordan W.C."/>
            <person name="Karpen G.H."/>
            <person name="Kataoka E."/>
            <person name="Keightley P.D."/>
            <person name="Kheradpour P."/>
            <person name="Kirkness E.F."/>
            <person name="Koerich L.B."/>
            <person name="Kristiansen K."/>
            <person name="Kudrna D."/>
            <person name="Kulathinal R.J."/>
            <person name="Kumar S."/>
            <person name="Kwok R."/>
            <person name="Lander E."/>
            <person name="Langley C.H."/>
            <person name="Lapoint R."/>
            <person name="Lazzaro B.P."/>
            <person name="Lee S.J."/>
            <person name="Levesque L."/>
            <person name="Li R."/>
            <person name="Lin C.F."/>
            <person name="Lin M.F."/>
            <person name="Lindblad-Toh K."/>
            <person name="Llopart A."/>
            <person name="Long M."/>
            <person name="Low L."/>
            <person name="Lozovsky E."/>
            <person name="Lu J."/>
            <person name="Luo M."/>
            <person name="Machado C.A."/>
            <person name="Makalowski W."/>
            <person name="Marzo M."/>
            <person name="Matsuda M."/>
            <person name="Matzkin L."/>
            <person name="McAllister B."/>
            <person name="McBride C.S."/>
            <person name="McKernan B."/>
            <person name="McKernan K."/>
            <person name="Mendez-Lago M."/>
            <person name="Minx P."/>
            <person name="Mollenhauer M.U."/>
            <person name="Montooth K."/>
            <person name="Mount S.M."/>
            <person name="Mu X."/>
            <person name="Myers E."/>
            <person name="Negre B."/>
            <person name="Newfeld S."/>
            <person name="Nielsen R."/>
            <person name="Noor M.A."/>
            <person name="O'Grady P."/>
            <person name="Pachter L."/>
            <person name="Papaceit M."/>
            <person name="Parisi M.J."/>
            <person name="Parisi M."/>
            <person name="Parts L."/>
            <person name="Pedersen J.S."/>
            <person name="Pesole G."/>
            <person name="Phillippy A.M."/>
            <person name="Ponting C.P."/>
            <person name="Pop M."/>
            <person name="Porcelli D."/>
            <person name="Powell J.R."/>
            <person name="Prohaska S."/>
            <person name="Pruitt K."/>
            <person name="Puig M."/>
            <person name="Quesneville H."/>
            <person name="Ram K.R."/>
            <person name="Rand D."/>
            <person name="Rasmussen M.D."/>
            <person name="Reed L.K."/>
            <person name="Reenan R."/>
            <person name="Reily A."/>
            <person name="Remington K.A."/>
            <person name="Rieger T.T."/>
            <person name="Ritchie M.G."/>
            <person name="Robin C."/>
            <person name="Rogers Y.H."/>
            <person name="Rohde C."/>
            <person name="Rozas J."/>
            <person name="Rubenfield M.J."/>
            <person name="Ruiz A."/>
            <person name="Russo S."/>
            <person name="Salzberg S.L."/>
            <person name="Sanchez-Gracia A."/>
            <person name="Saranga D.J."/>
            <person name="Sato H."/>
            <person name="Schaeffer S.W."/>
            <person name="Schatz M.C."/>
            <person name="Schlenke T."/>
            <person name="Schwartz R."/>
            <person name="Segarra C."/>
            <person name="Singh R.S."/>
            <person name="Sirot L."/>
            <person name="Sirota M."/>
            <person name="Sisneros N.B."/>
            <person name="Smith C.D."/>
            <person name="Smith T.F."/>
            <person name="Spieth J."/>
            <person name="Stage D.E."/>
            <person name="Stark A."/>
            <person name="Stephan W."/>
            <person name="Strausberg R.L."/>
            <person name="Strempel S."/>
            <person name="Sturgill D."/>
            <person name="Sutton G."/>
            <person name="Sutton G.G."/>
            <person name="Tao W."/>
            <person name="Teichmann S."/>
            <person name="Tobari Y.N."/>
            <person name="Tomimura Y."/>
            <person name="Tsolas J.M."/>
            <person name="Valente V.L."/>
            <person name="Venter E."/>
            <person name="Venter J.C."/>
            <person name="Vicario S."/>
            <person name="Vieira F.G."/>
            <person name="Vilella A.J."/>
            <person name="Villasante A."/>
            <person name="Walenz B."/>
            <person name="Wang J."/>
            <person name="Wasserman M."/>
            <person name="Watts T."/>
            <person name="Wilson D."/>
            <person name="Wilson R.K."/>
            <person name="Wing R.A."/>
            <person name="Wolfner M.F."/>
            <person name="Wong A."/>
            <person name="Wong G.K."/>
            <person name="Wu C.I."/>
            <person name="Wu G."/>
            <person name="Yamamoto D."/>
            <person name="Yang H.P."/>
            <person name="Yang S.P."/>
            <person name="Yorke J.A."/>
            <person name="Yoshida K."/>
            <person name="Zdobnov E."/>
            <person name="Zhang P."/>
            <person name="Zhang Y."/>
            <person name="Zimin A.V."/>
            <person name="Baldwin J."/>
            <person name="Abdouelleil A."/>
            <person name="Abdulkadir J."/>
            <person name="Abebe A."/>
            <person name="Abera B."/>
            <person name="Abreu J."/>
            <person name="Acer S.C."/>
            <person name="Aftuck L."/>
            <person name="Alexander A."/>
            <person name="An P."/>
            <person name="Anderson E."/>
            <person name="Anderson S."/>
            <person name="Arachi H."/>
            <person name="Azer M."/>
            <person name="Bachantsang P."/>
            <person name="Barry A."/>
            <person name="Bayul T."/>
            <person name="Berlin A."/>
            <person name="Bessette D."/>
            <person name="Bloom T."/>
            <person name="Blye J."/>
            <person name="Boguslavskiy L."/>
            <person name="Bonnet C."/>
            <person name="Boukhgalter B."/>
            <person name="Bourzgui I."/>
            <person name="Brown A."/>
            <person name="Cahill P."/>
            <person name="Channer S."/>
            <person name="Cheshatsang Y."/>
            <person name="Chuda L."/>
            <person name="Citroen M."/>
            <person name="Collymore A."/>
            <person name="Cooke P."/>
            <person name="Costello M."/>
            <person name="D'Aco K."/>
            <person name="Daza R."/>
            <person name="De Haan G."/>
            <person name="DeGray S."/>
            <person name="DeMaso C."/>
            <person name="Dhargay N."/>
            <person name="Dooley K."/>
            <person name="Dooley E."/>
            <person name="Doricent M."/>
            <person name="Dorje P."/>
            <person name="Dorjee K."/>
            <person name="Dupes A."/>
            <person name="Elong R."/>
            <person name="Falk J."/>
            <person name="Farina A."/>
            <person name="Faro S."/>
            <person name="Ferguson D."/>
            <person name="Fisher S."/>
            <person name="Foley C.D."/>
            <person name="Franke A."/>
            <person name="Friedrich D."/>
            <person name="Gadbois L."/>
            <person name="Gearin G."/>
            <person name="Gearin C.R."/>
            <person name="Giannoukos G."/>
            <person name="Goode T."/>
            <person name="Graham J."/>
            <person name="Grandbois E."/>
            <person name="Grewal S."/>
            <person name="Gyaltsen K."/>
            <person name="Hafez N."/>
            <person name="Hagos B."/>
            <person name="Hall J."/>
            <person name="Henson C."/>
            <person name="Hollinger A."/>
            <person name="Honan T."/>
            <person name="Huard M.D."/>
            <person name="Hughes L."/>
            <person name="Hurhula B."/>
            <person name="Husby M.E."/>
            <person name="Kamat A."/>
            <person name="Kanga B."/>
            <person name="Kashin S."/>
            <person name="Khazanovich D."/>
            <person name="Kisner P."/>
            <person name="Lance K."/>
            <person name="Lara M."/>
            <person name="Lee W."/>
            <person name="Lennon N."/>
            <person name="Letendre F."/>
            <person name="LeVine R."/>
            <person name="Lipovsky A."/>
            <person name="Liu X."/>
            <person name="Liu J."/>
            <person name="Liu S."/>
            <person name="Lokyitsang T."/>
            <person name="Lokyitsang Y."/>
            <person name="Lubonja R."/>
            <person name="Lui A."/>
            <person name="MacDonald P."/>
            <person name="Magnisalis V."/>
            <person name="Maru K."/>
            <person name="Matthews C."/>
            <person name="McCusker W."/>
            <person name="McDonough S."/>
            <person name="Mehta T."/>
            <person name="Meldrim J."/>
            <person name="Meneus L."/>
            <person name="Mihai O."/>
            <person name="Mihalev A."/>
            <person name="Mihova T."/>
            <person name="Mittelman R."/>
            <person name="Mlenga V."/>
            <person name="Montmayeur A."/>
            <person name="Mulrain L."/>
            <person name="Navidi A."/>
            <person name="Naylor J."/>
            <person name="Negash T."/>
            <person name="Nguyen T."/>
            <person name="Nguyen N."/>
            <person name="Nicol R."/>
            <person name="Norbu C."/>
            <person name="Norbu N."/>
            <person name="Novod N."/>
            <person name="O'Neill B."/>
            <person name="Osman S."/>
            <person name="Markiewicz E."/>
            <person name="Oyono O.L."/>
            <person name="Patti C."/>
            <person name="Phunkhang P."/>
            <person name="Pierre F."/>
            <person name="Priest M."/>
            <person name="Raghuraman S."/>
            <person name="Rege F."/>
            <person name="Reyes R."/>
            <person name="Rise C."/>
            <person name="Rogov P."/>
            <person name="Ross K."/>
            <person name="Ryan E."/>
            <person name="Settipalli S."/>
            <person name="Shea T."/>
            <person name="Sherpa N."/>
            <person name="Shi L."/>
            <person name="Shih D."/>
            <person name="Sparrow T."/>
            <person name="Spaulding J."/>
            <person name="Stalker J."/>
            <person name="Stange-Thomann N."/>
            <person name="Stavropoulos S."/>
            <person name="Stone C."/>
            <person name="Strader C."/>
            <person name="Tesfaye S."/>
            <person name="Thomson T."/>
            <person name="Thoulutsang Y."/>
            <person name="Thoulutsang D."/>
            <person name="Topham K."/>
            <person name="Topping I."/>
            <person name="Tsamla T."/>
            <person name="Vassiliev H."/>
            <person name="Vo A."/>
            <person name="Wangchuk T."/>
            <person name="Wangdi T."/>
            <person name="Weiand M."/>
            <person name="Wilkinson J."/>
            <person name="Wilson A."/>
            <person name="Yadav S."/>
            <person name="Young G."/>
            <person name="Yu Q."/>
            <person name="Zembek L."/>
            <person name="Zhong D."/>
            <person name="Zimmer A."/>
            <person name="Zwirko Z."/>
            <person name="Jaffe D.B."/>
            <person name="Alvarez P."/>
            <person name="Brockman W."/>
            <person name="Butler J."/>
            <person name="Chin C."/>
            <person name="Gnerre S."/>
            <person name="Grabherr M."/>
            <person name="Kleber M."/>
            <person name="Mauceli E."/>
            <person name="MacCallum I."/>
        </authorList>
    </citation>
    <scope>NUCLEOTIDE SEQUENCE [LARGE SCALE GENOMIC DNA]</scope>
    <source>
        <strain evidence="19">Rob3c / Tucson 14021-0248.25</strain>
    </source>
</reference>
<evidence type="ECO:0000256" key="15">
    <source>
        <dbReference type="ARBA" id="ARBA00049322"/>
    </source>
</evidence>
<evidence type="ECO:0000256" key="14">
    <source>
        <dbReference type="ARBA" id="ARBA00049296"/>
    </source>
</evidence>
<comment type="catalytic activity">
    <reaction evidence="9">
        <text>9-hexadecanoyloxy-octadecanoate + H2O = 9-hydroxy-octadecanoate + hexadecanoate + H(+)</text>
        <dbReference type="Rhea" id="RHEA:52052"/>
        <dbReference type="ChEBI" id="CHEBI:7896"/>
        <dbReference type="ChEBI" id="CHEBI:15377"/>
        <dbReference type="ChEBI" id="CHEBI:15378"/>
        <dbReference type="ChEBI" id="CHEBI:83670"/>
        <dbReference type="ChEBI" id="CHEBI:136286"/>
    </reaction>
    <physiologicalReaction direction="left-to-right" evidence="9">
        <dbReference type="Rhea" id="RHEA:52053"/>
    </physiologicalReaction>
</comment>
<sequence length="71" mass="7797">MAKPKSKSTSKGSTSPGFNKAVQLLLHFTAVLQFNYGVYIFHTLDMPNTVPFAGKFKFLTFICASVKIPLA</sequence>
<comment type="catalytic activity">
    <reaction evidence="10">
        <text>12-octadecanoyloxy-octadecanoate + H2O = 12-hydroxyoctadecanoate + octadecanoate + H(+)</text>
        <dbReference type="Rhea" id="RHEA:52080"/>
        <dbReference type="ChEBI" id="CHEBI:15377"/>
        <dbReference type="ChEBI" id="CHEBI:15378"/>
        <dbReference type="ChEBI" id="CHEBI:25629"/>
        <dbReference type="ChEBI" id="CHEBI:84201"/>
        <dbReference type="ChEBI" id="CHEBI:136330"/>
    </reaction>
    <physiologicalReaction direction="left-to-right" evidence="10">
        <dbReference type="Rhea" id="RHEA:52081"/>
    </physiologicalReaction>
</comment>
<comment type="catalytic activity">
    <reaction evidence="11">
        <text>12-(9Z-octadecenoyloxy)-octadecanoate + H2O = 12-hydroxyoctadecanoate + (9Z)-octadecenoate + H(+)</text>
        <dbReference type="Rhea" id="RHEA:52060"/>
        <dbReference type="ChEBI" id="CHEBI:15377"/>
        <dbReference type="ChEBI" id="CHEBI:15378"/>
        <dbReference type="ChEBI" id="CHEBI:30823"/>
        <dbReference type="ChEBI" id="CHEBI:84201"/>
        <dbReference type="ChEBI" id="CHEBI:136302"/>
    </reaction>
    <physiologicalReaction direction="left-to-right" evidence="11">
        <dbReference type="Rhea" id="RHEA:52061"/>
    </physiologicalReaction>
</comment>
<organism evidence="19">
    <name type="scientific">Drosophila sechellia</name>
    <name type="common">Fruit fly</name>
    <dbReference type="NCBI Taxonomy" id="7238"/>
    <lineage>
        <taxon>Eukaryota</taxon>
        <taxon>Metazoa</taxon>
        <taxon>Ecdysozoa</taxon>
        <taxon>Arthropoda</taxon>
        <taxon>Hexapoda</taxon>
        <taxon>Insecta</taxon>
        <taxon>Pterygota</taxon>
        <taxon>Neoptera</taxon>
        <taxon>Endopterygota</taxon>
        <taxon>Diptera</taxon>
        <taxon>Brachycera</taxon>
        <taxon>Muscomorpha</taxon>
        <taxon>Ephydroidea</taxon>
        <taxon>Drosophilidae</taxon>
        <taxon>Drosophila</taxon>
        <taxon>Sophophora</taxon>
    </lineage>
</organism>
<proteinExistence type="inferred from homology"/>
<keyword evidence="19" id="KW-1185">Reference proteome</keyword>
<comment type="similarity">
    <text evidence="3">Belongs to the AIG1 family.</text>
</comment>
<dbReference type="OMA" id="FICATHF"/>
<dbReference type="AlphaFoldDB" id="B4IN42"/>
<evidence type="ECO:0000256" key="2">
    <source>
        <dbReference type="ARBA" id="ARBA00004127"/>
    </source>
</evidence>
<comment type="catalytic activity">
    <reaction evidence="8">
        <text>13-octadecanoyloxy-octadecanoate + H2O = 13-hydroxy-octadecanoate + octadecanoate + H(+)</text>
        <dbReference type="Rhea" id="RHEA:52084"/>
        <dbReference type="ChEBI" id="CHEBI:15377"/>
        <dbReference type="ChEBI" id="CHEBI:15378"/>
        <dbReference type="ChEBI" id="CHEBI:25629"/>
        <dbReference type="ChEBI" id="CHEBI:136304"/>
        <dbReference type="ChEBI" id="CHEBI:136335"/>
    </reaction>
    <physiologicalReaction direction="left-to-right" evidence="8">
        <dbReference type="Rhea" id="RHEA:52085"/>
    </physiologicalReaction>
</comment>
<evidence type="ECO:0000256" key="9">
    <source>
        <dbReference type="ARBA" id="ARBA00047863"/>
    </source>
</evidence>
<comment type="catalytic activity">
    <reaction evidence="14">
        <text>13-(9Z-octadecenoyloxy)-octadecanoate + H2O = 13-hydroxy-octadecanoate + (9Z)-octadecenoate + H(+)</text>
        <dbReference type="Rhea" id="RHEA:52064"/>
        <dbReference type="ChEBI" id="CHEBI:15377"/>
        <dbReference type="ChEBI" id="CHEBI:15378"/>
        <dbReference type="ChEBI" id="CHEBI:30823"/>
        <dbReference type="ChEBI" id="CHEBI:136303"/>
        <dbReference type="ChEBI" id="CHEBI:136304"/>
    </reaction>
    <physiologicalReaction direction="left-to-right" evidence="14">
        <dbReference type="Rhea" id="RHEA:52065"/>
    </physiologicalReaction>
</comment>
<feature type="transmembrane region" description="Helical" evidence="17">
    <location>
        <begin position="21"/>
        <end position="41"/>
    </location>
</feature>
<keyword evidence="4 17" id="KW-0812">Transmembrane</keyword>
<comment type="catalytic activity">
    <reaction evidence="7">
        <text>12-hexadecanoyloxy-octadecanoate + H2O = 12-hydroxyoctadecanoate + hexadecanoate + H(+)</text>
        <dbReference type="Rhea" id="RHEA:52056"/>
        <dbReference type="ChEBI" id="CHEBI:7896"/>
        <dbReference type="ChEBI" id="CHEBI:15377"/>
        <dbReference type="ChEBI" id="CHEBI:15378"/>
        <dbReference type="ChEBI" id="CHEBI:83677"/>
        <dbReference type="ChEBI" id="CHEBI:84201"/>
    </reaction>
    <physiologicalReaction direction="left-to-right" evidence="7">
        <dbReference type="Rhea" id="RHEA:52057"/>
    </physiologicalReaction>
</comment>
<dbReference type="GO" id="GO:0012505">
    <property type="term" value="C:endomembrane system"/>
    <property type="evidence" value="ECO:0007669"/>
    <property type="project" value="UniProtKB-SubCell"/>
</dbReference>
<evidence type="ECO:0000256" key="12">
    <source>
        <dbReference type="ARBA" id="ARBA00048800"/>
    </source>
</evidence>
<comment type="catalytic activity">
    <reaction evidence="16">
        <text>12-(9Z-hexadecenoyloxy)-octadecanoate + H2O = 12-hydroxyoctadecanoate + (9Z)-hexadecenoate + H(+)</text>
        <dbReference type="Rhea" id="RHEA:52072"/>
        <dbReference type="ChEBI" id="CHEBI:15377"/>
        <dbReference type="ChEBI" id="CHEBI:15378"/>
        <dbReference type="ChEBI" id="CHEBI:32372"/>
        <dbReference type="ChEBI" id="CHEBI:84201"/>
        <dbReference type="ChEBI" id="CHEBI:136312"/>
    </reaction>
    <physiologicalReaction direction="left-to-right" evidence="16">
        <dbReference type="Rhea" id="RHEA:52073"/>
    </physiologicalReaction>
</comment>
<keyword evidence="5 17" id="KW-1133">Transmembrane helix</keyword>
<protein>
    <submittedName>
        <fullName evidence="18">GM13271</fullName>
    </submittedName>
</protein>
<evidence type="ECO:0000256" key="16">
    <source>
        <dbReference type="ARBA" id="ARBA00049428"/>
    </source>
</evidence>
<dbReference type="Pfam" id="PF04750">
    <property type="entry name" value="Far-17a_AIG1"/>
    <property type="match status" value="1"/>
</dbReference>
<name>B4IN42_DROSE</name>
<evidence type="ECO:0000313" key="18">
    <source>
        <dbReference type="EMBL" id="EDW55887.1"/>
    </source>
</evidence>
<dbReference type="PhylomeDB" id="B4IN42"/>
<evidence type="ECO:0000256" key="17">
    <source>
        <dbReference type="SAM" id="Phobius"/>
    </source>
</evidence>
<evidence type="ECO:0000256" key="3">
    <source>
        <dbReference type="ARBA" id="ARBA00009300"/>
    </source>
</evidence>
<evidence type="ECO:0000256" key="6">
    <source>
        <dbReference type="ARBA" id="ARBA00023136"/>
    </source>
</evidence>
<evidence type="ECO:0000313" key="19">
    <source>
        <dbReference type="Proteomes" id="UP000001292"/>
    </source>
</evidence>
<evidence type="ECO:0000256" key="7">
    <source>
        <dbReference type="ARBA" id="ARBA00047368"/>
    </source>
</evidence>
<comment type="catalytic activity">
    <reaction evidence="13">
        <text>9-octadecanoyloxy-octadecanoate + H2O = 9-hydroxy-octadecanoate + octadecanoate + H(+)</text>
        <dbReference type="Rhea" id="RHEA:52096"/>
        <dbReference type="ChEBI" id="CHEBI:15377"/>
        <dbReference type="ChEBI" id="CHEBI:15378"/>
        <dbReference type="ChEBI" id="CHEBI:25629"/>
        <dbReference type="ChEBI" id="CHEBI:136286"/>
        <dbReference type="ChEBI" id="CHEBI:136373"/>
    </reaction>
    <physiologicalReaction direction="left-to-right" evidence="13">
        <dbReference type="Rhea" id="RHEA:52097"/>
    </physiologicalReaction>
</comment>
<evidence type="ECO:0000256" key="5">
    <source>
        <dbReference type="ARBA" id="ARBA00022989"/>
    </source>
</evidence>